<gene>
    <name evidence="3" type="ORF">D7B24_000944</name>
</gene>
<evidence type="ECO:0000313" key="4">
    <source>
        <dbReference type="Proteomes" id="UP000267145"/>
    </source>
</evidence>
<sequence>MSEKDASSVLFTSTRRPSRASTPASRRERTSHETAESSAAAGGSSSSMTAPTTETTLAIASPDEVAGHPIPRQHAVENANGSATKEAKGYRTHKIRSSGGFLLQETLRDAASHDGSQSHQRRQSRLTPQSRRTRGSPRPSEKSGSSAGYDANLPYNADSPSTGAVFPPQHDASQSLTVRKRPVPNGKAVEPVSPPRAQSQGFEMDSAQIVNMALNLSESRRLASRRNASNAVPPTLAPLPDSAAGGSLRQHLNQQRRTSRNISPRPGRAASPRLPSGSRMNTPLQASFDLGREGSYRYQFSPSTLARAQKAKEHLELMAQYRRMLELVPPLNANARRPTTASPPSSPAELSRTSTLASADGSARFGRPYNPLQYIRNRKVRARERKAIDGEAQGFSDVKKVTDWVDNVARWAATGQSILPDGPSLPPFADADMHAQATSPSANVVKPKRPKVDWLIEPADMIADAYWLEQDNHLQLIEDRQWRRIFPPSSNLFRPLTGQTDMSRPESLMTTHTRGSLEIPLNQRTGNPRPIKTDSEHSHSSARERARQKLHELKGLHHRHGSHSHTDIRRLTKAPHSDLSDSEEEAKERRMPQRTFTSNSRDILEKQMLEMIAREARENGSDTQSVDAAIAALLTPERGPPSSSQPGTREQSRKQSLAEASESDDTPCKTQAQAATLRQRVGRSSLEIPMPARRTSFDLDASLPNSPDNHPHGYSPFIPTIGSDLSALPSRAGSPTRNPFHKVKSIFRERSKERGSDPSETRDGDLGPPIDLKGIMTESPQPMSETPERRGSRSPPRNLLPRQPTDTYRAGPKRRSDESGAKGLFKGARLDTLIREGASKLGDFIWRKDSEQDDGNQSDGEATATDESDAEPARGRRRANLSLSRTTSLSMRDRREAQLQKGKNYLDVMPTFQHASHDRLAPSQLEPPNLQSSRPPSRSSRFDLLKPPRIDVHHASPSTSPPATGQRGELEDSESQTQRGNTSHEDVHKAGRRLSSVISMPHSFNRDRLGSLATTFDGRHWSISDRSPSPQRAPLSRHEVARLRALVLSSGIKAMEISRRAYEPRPAFAAPPAAHSEDVDPKQKSPFWPAIAQFSPNPAQLRARSVAQVELYQLAARTLSSSMQCAGLEWQHAADAFTSETTPTLQANIEDIRRHIAVDLSAMTRAAADEADETSRDLAFGQRLKIKAVVDVIDKMLRRRRRRFRWVRRALWLGVEWGLVGIMWYVWFVVMILRVFVGFGKGVVGGVRWLLWL</sequence>
<keyword evidence="2" id="KW-0472">Membrane</keyword>
<feature type="compositionally biased region" description="Basic and acidic residues" evidence="1">
    <location>
        <begin position="25"/>
        <end position="35"/>
    </location>
</feature>
<keyword evidence="2" id="KW-1133">Transmembrane helix</keyword>
<feature type="region of interest" description="Disordered" evidence="1">
    <location>
        <begin position="225"/>
        <end position="285"/>
    </location>
</feature>
<dbReference type="InterPro" id="IPR038769">
    <property type="entry name" value="MTC4"/>
</dbReference>
<dbReference type="PANTHER" id="PTHR38426">
    <property type="entry name" value="MAINTENANCE OF TELOMERE CAPPING PROTEIN 4"/>
    <property type="match status" value="1"/>
</dbReference>
<feature type="compositionally biased region" description="Basic and acidic residues" evidence="1">
    <location>
        <begin position="746"/>
        <end position="765"/>
    </location>
</feature>
<feature type="region of interest" description="Disordered" evidence="1">
    <location>
        <begin position="921"/>
        <end position="989"/>
    </location>
</feature>
<feature type="compositionally biased region" description="Basic and acidic residues" evidence="1">
    <location>
        <begin position="940"/>
        <end position="954"/>
    </location>
</feature>
<reference evidence="3 4" key="1">
    <citation type="submission" date="2018-10" db="EMBL/GenBank/DDBJ databases">
        <title>Genome sequence of Verticillium nonalfalfae VnAa140.</title>
        <authorList>
            <person name="Stajich J.E."/>
            <person name="Kasson M.T."/>
        </authorList>
    </citation>
    <scope>NUCLEOTIDE SEQUENCE [LARGE SCALE GENOMIC DNA]</scope>
    <source>
        <strain evidence="3 4">VnAa140</strain>
    </source>
</reference>
<feature type="compositionally biased region" description="Basic and acidic residues" evidence="1">
    <location>
        <begin position="564"/>
        <end position="579"/>
    </location>
</feature>
<dbReference type="PANTHER" id="PTHR38426:SF1">
    <property type="entry name" value="MAINTENANCE OF TELOMERE CAPPING PROTEIN 4"/>
    <property type="match status" value="1"/>
</dbReference>
<feature type="compositionally biased region" description="Low complexity" evidence="1">
    <location>
        <begin position="880"/>
        <end position="890"/>
    </location>
</feature>
<evidence type="ECO:0000256" key="2">
    <source>
        <dbReference type="SAM" id="Phobius"/>
    </source>
</evidence>
<feature type="compositionally biased region" description="Low complexity" evidence="1">
    <location>
        <begin position="12"/>
        <end position="24"/>
    </location>
</feature>
<protein>
    <submittedName>
        <fullName evidence="3">Uncharacterized protein</fullName>
    </submittedName>
</protein>
<feature type="compositionally biased region" description="Low complexity" evidence="1">
    <location>
        <begin position="36"/>
        <end position="53"/>
    </location>
</feature>
<feature type="region of interest" description="Disordered" evidence="1">
    <location>
        <begin position="845"/>
        <end position="894"/>
    </location>
</feature>
<evidence type="ECO:0000313" key="3">
    <source>
        <dbReference type="EMBL" id="RNJ54087.1"/>
    </source>
</evidence>
<keyword evidence="2" id="KW-0812">Transmembrane</keyword>
<feature type="region of interest" description="Disordered" evidence="1">
    <location>
        <begin position="1"/>
        <end position="203"/>
    </location>
</feature>
<feature type="compositionally biased region" description="Basic and acidic residues" evidence="1">
    <location>
        <begin position="531"/>
        <end position="555"/>
    </location>
</feature>
<feature type="region of interest" description="Disordered" evidence="1">
    <location>
        <begin position="697"/>
        <end position="823"/>
    </location>
</feature>
<feature type="compositionally biased region" description="Polar residues" evidence="1">
    <location>
        <begin position="250"/>
        <end position="262"/>
    </location>
</feature>
<name>A0A3M9Y0P8_9PEZI</name>
<dbReference type="GeneID" id="39604633"/>
<comment type="caution">
    <text evidence="3">The sequence shown here is derived from an EMBL/GenBank/DDBJ whole genome shotgun (WGS) entry which is preliminary data.</text>
</comment>
<evidence type="ECO:0000256" key="1">
    <source>
        <dbReference type="SAM" id="MobiDB-lite"/>
    </source>
</evidence>
<proteinExistence type="predicted"/>
<dbReference type="Proteomes" id="UP000267145">
    <property type="component" value="Unassembled WGS sequence"/>
</dbReference>
<keyword evidence="4" id="KW-1185">Reference proteome</keyword>
<dbReference type="AlphaFoldDB" id="A0A3M9Y0P8"/>
<dbReference type="EMBL" id="RBVV01000116">
    <property type="protein sequence ID" value="RNJ54087.1"/>
    <property type="molecule type" value="Genomic_DNA"/>
</dbReference>
<feature type="region of interest" description="Disordered" evidence="1">
    <location>
        <begin position="493"/>
        <end position="602"/>
    </location>
</feature>
<dbReference type="RefSeq" id="XP_028492245.1">
    <property type="nucleotide sequence ID" value="XM_028635191.1"/>
</dbReference>
<feature type="transmembrane region" description="Helical" evidence="2">
    <location>
        <begin position="1206"/>
        <end position="1226"/>
    </location>
</feature>
<organism evidence="3 4">
    <name type="scientific">Verticillium nonalfalfae</name>
    <dbReference type="NCBI Taxonomy" id="1051616"/>
    <lineage>
        <taxon>Eukaryota</taxon>
        <taxon>Fungi</taxon>
        <taxon>Dikarya</taxon>
        <taxon>Ascomycota</taxon>
        <taxon>Pezizomycotina</taxon>
        <taxon>Sordariomycetes</taxon>
        <taxon>Hypocreomycetidae</taxon>
        <taxon>Glomerellales</taxon>
        <taxon>Plectosphaerellaceae</taxon>
        <taxon>Verticillium</taxon>
    </lineage>
</organism>
<feature type="region of interest" description="Disordered" evidence="1">
    <location>
        <begin position="635"/>
        <end position="669"/>
    </location>
</feature>
<feature type="compositionally biased region" description="Polar residues" evidence="1">
    <location>
        <begin position="493"/>
        <end position="514"/>
    </location>
</feature>
<dbReference type="STRING" id="1051616.A0A3M9Y0P8"/>
<feature type="region of interest" description="Disordered" evidence="1">
    <location>
        <begin position="334"/>
        <end position="364"/>
    </location>
</feature>
<feature type="transmembrane region" description="Helical" evidence="2">
    <location>
        <begin position="1232"/>
        <end position="1251"/>
    </location>
</feature>
<accession>A0A3M9Y0P8</accession>